<dbReference type="GO" id="GO:0016301">
    <property type="term" value="F:kinase activity"/>
    <property type="evidence" value="ECO:0007669"/>
    <property type="project" value="UniProtKB-KW"/>
</dbReference>
<name>A0ABP8IAY0_9GAMM</name>
<dbReference type="InterPro" id="IPR016477">
    <property type="entry name" value="Fructo-/Ketosamine-3-kinase"/>
</dbReference>
<keyword evidence="2 3" id="KW-0418">Kinase</keyword>
<dbReference type="Pfam" id="PF03881">
    <property type="entry name" value="Fructosamin_kin"/>
    <property type="match status" value="1"/>
</dbReference>
<dbReference type="PANTHER" id="PTHR12149">
    <property type="entry name" value="FRUCTOSAMINE 3 KINASE-RELATED PROTEIN"/>
    <property type="match status" value="1"/>
</dbReference>
<dbReference type="PANTHER" id="PTHR12149:SF8">
    <property type="entry name" value="PROTEIN-RIBULOSAMINE 3-KINASE"/>
    <property type="match status" value="1"/>
</dbReference>
<dbReference type="SUPFAM" id="SSF56112">
    <property type="entry name" value="Protein kinase-like (PK-like)"/>
    <property type="match status" value="1"/>
</dbReference>
<dbReference type="PIRSF" id="PIRSF006221">
    <property type="entry name" value="Ketosamine-3-kinase"/>
    <property type="match status" value="1"/>
</dbReference>
<proteinExistence type="inferred from homology"/>
<dbReference type="RefSeq" id="WP_345291312.1">
    <property type="nucleotide sequence ID" value="NZ_BAABFV010000001.1"/>
</dbReference>
<dbReference type="Gene3D" id="3.90.1200.10">
    <property type="match status" value="1"/>
</dbReference>
<evidence type="ECO:0000256" key="2">
    <source>
        <dbReference type="PIRNR" id="PIRNR006221"/>
    </source>
</evidence>
<evidence type="ECO:0000313" key="4">
    <source>
        <dbReference type="Proteomes" id="UP001501011"/>
    </source>
</evidence>
<comment type="caution">
    <text evidence="3">The sequence shown here is derived from an EMBL/GenBank/DDBJ whole genome shotgun (WGS) entry which is preliminary data.</text>
</comment>
<reference evidence="4" key="1">
    <citation type="journal article" date="2019" name="Int. J. Syst. Evol. Microbiol.">
        <title>The Global Catalogue of Microorganisms (GCM) 10K type strain sequencing project: providing services to taxonomists for standard genome sequencing and annotation.</title>
        <authorList>
            <consortium name="The Broad Institute Genomics Platform"/>
            <consortium name="The Broad Institute Genome Sequencing Center for Infectious Disease"/>
            <person name="Wu L."/>
            <person name="Ma J."/>
        </authorList>
    </citation>
    <scope>NUCLEOTIDE SEQUENCE [LARGE SCALE GENOMIC DNA]</scope>
    <source>
        <strain evidence="4">JCM 17728</strain>
    </source>
</reference>
<sequence>MSFIKHNNSRYKDQLLKEASGLELLRSAIDSNGIKLRVPQVLNVAKQTLVLERINAVSPNAKQMQELGKALAKLHRIRFEHYGLSEDNYIGLNPQENGLSRDWGCFFYEKRLMFQVQLIASQRVRESFLEVLSNSRERLIRWLNEHCEHASLVHGDLWSGNVMFDEKDVWLIDPAVYYGDREVDLAMTEMFGGFSQDFYRAYDEVLPRSKEYDTKKVIYNLYHYLNHYNLFGEGYLSDCHSALEAIQRQ</sequence>
<organism evidence="3 4">
    <name type="scientific">Kangiella marina</name>
    <dbReference type="NCBI Taxonomy" id="1079178"/>
    <lineage>
        <taxon>Bacteria</taxon>
        <taxon>Pseudomonadati</taxon>
        <taxon>Pseudomonadota</taxon>
        <taxon>Gammaproteobacteria</taxon>
        <taxon>Kangiellales</taxon>
        <taxon>Kangiellaceae</taxon>
        <taxon>Kangiella</taxon>
    </lineage>
</organism>
<protein>
    <submittedName>
        <fullName evidence="3">Fructosamine kinase family protein</fullName>
    </submittedName>
</protein>
<dbReference type="Proteomes" id="UP001501011">
    <property type="component" value="Unassembled WGS sequence"/>
</dbReference>
<keyword evidence="4" id="KW-1185">Reference proteome</keyword>
<dbReference type="InterPro" id="IPR011009">
    <property type="entry name" value="Kinase-like_dom_sf"/>
</dbReference>
<dbReference type="EMBL" id="BAABFV010000001">
    <property type="protein sequence ID" value="GAA4355036.1"/>
    <property type="molecule type" value="Genomic_DNA"/>
</dbReference>
<gene>
    <name evidence="3" type="ORF">GCM10023151_01700</name>
</gene>
<keyword evidence="2" id="KW-0808">Transferase</keyword>
<evidence type="ECO:0000313" key="3">
    <source>
        <dbReference type="EMBL" id="GAA4355036.1"/>
    </source>
</evidence>
<evidence type="ECO:0000256" key="1">
    <source>
        <dbReference type="ARBA" id="ARBA00009460"/>
    </source>
</evidence>
<accession>A0ABP8IAY0</accession>
<comment type="similarity">
    <text evidence="1 2">Belongs to the fructosamine kinase family.</text>
</comment>